<evidence type="ECO:0000313" key="2">
    <source>
        <dbReference type="EMBL" id="VDN12446.1"/>
    </source>
</evidence>
<evidence type="ECO:0000259" key="1">
    <source>
        <dbReference type="PROSITE" id="PS50826"/>
    </source>
</evidence>
<dbReference type="PANTHER" id="PTHR46753:SF3">
    <property type="entry name" value="PDZ DOMAIN-CONTAINING PROTEIN"/>
    <property type="match status" value="1"/>
</dbReference>
<dbReference type="PROSITE" id="PS50826">
    <property type="entry name" value="RUN"/>
    <property type="match status" value="1"/>
</dbReference>
<feature type="domain" description="RUN" evidence="1">
    <location>
        <begin position="27"/>
        <end position="170"/>
    </location>
</feature>
<accession>A0A3P7P385</accession>
<evidence type="ECO:0000313" key="3">
    <source>
        <dbReference type="Proteomes" id="UP000281553"/>
    </source>
</evidence>
<reference evidence="2 3" key="1">
    <citation type="submission" date="2018-11" db="EMBL/GenBank/DDBJ databases">
        <authorList>
            <consortium name="Pathogen Informatics"/>
        </authorList>
    </citation>
    <scope>NUCLEOTIDE SEQUENCE [LARGE SCALE GENOMIC DNA]</scope>
</reference>
<keyword evidence="3" id="KW-1185">Reference proteome</keyword>
<dbReference type="Gene3D" id="1.20.58.900">
    <property type="match status" value="1"/>
</dbReference>
<gene>
    <name evidence="2" type="ORF">DILT_LOCUS8277</name>
</gene>
<dbReference type="Proteomes" id="UP000281553">
    <property type="component" value="Unassembled WGS sequence"/>
</dbReference>
<name>A0A3P7P385_DIBLA</name>
<dbReference type="InterPro" id="IPR004012">
    <property type="entry name" value="Run_dom"/>
</dbReference>
<sequence>MPLSDQRLKDLKACILAFHQNPSQPIDDRHPIMNNFFSTLERIFRYGLKAGASRGGQTKWDPWNWIEKLPSCTSNSGLFVPYQLLKAIDETKKSSRVTTAQGKGRLFLRTLVQRKLLENLLQLLRDNPVLALRHYEAGHSLFTDEILSEILRSLFAEVARLDFQLDLDNADFLDETWELPVMKELQFVPCR</sequence>
<protein>
    <recommendedName>
        <fullName evidence="1">RUN domain-containing protein</fullName>
    </recommendedName>
</protein>
<dbReference type="InterPro" id="IPR037213">
    <property type="entry name" value="Run_dom_sf"/>
</dbReference>
<dbReference type="AlphaFoldDB" id="A0A3P7P385"/>
<dbReference type="OrthoDB" id="9044749at2759"/>
<dbReference type="Pfam" id="PF02759">
    <property type="entry name" value="RUN"/>
    <property type="match status" value="1"/>
</dbReference>
<organism evidence="2 3">
    <name type="scientific">Dibothriocephalus latus</name>
    <name type="common">Fish tapeworm</name>
    <name type="synonym">Diphyllobothrium latum</name>
    <dbReference type="NCBI Taxonomy" id="60516"/>
    <lineage>
        <taxon>Eukaryota</taxon>
        <taxon>Metazoa</taxon>
        <taxon>Spiralia</taxon>
        <taxon>Lophotrochozoa</taxon>
        <taxon>Platyhelminthes</taxon>
        <taxon>Cestoda</taxon>
        <taxon>Eucestoda</taxon>
        <taxon>Diphyllobothriidea</taxon>
        <taxon>Diphyllobothriidae</taxon>
        <taxon>Dibothriocephalus</taxon>
    </lineage>
</organism>
<proteinExistence type="predicted"/>
<dbReference type="PANTHER" id="PTHR46753">
    <property type="entry name" value="FYVE AND COILED-COIL DOMAIN-CONTAINING PROTEIN 1"/>
    <property type="match status" value="1"/>
</dbReference>
<dbReference type="SUPFAM" id="SSF140741">
    <property type="entry name" value="RUN domain-like"/>
    <property type="match status" value="1"/>
</dbReference>
<dbReference type="CDD" id="cd17682">
    <property type="entry name" value="RUN_RUFY4_like"/>
    <property type="match status" value="1"/>
</dbReference>
<dbReference type="EMBL" id="UYRU01053917">
    <property type="protein sequence ID" value="VDN12446.1"/>
    <property type="molecule type" value="Genomic_DNA"/>
</dbReference>